<dbReference type="PANTHER" id="PTHR12558">
    <property type="entry name" value="CELL DIVISION CYCLE 16,23,27"/>
    <property type="match status" value="1"/>
</dbReference>
<feature type="repeat" description="TPR" evidence="3">
    <location>
        <begin position="214"/>
        <end position="247"/>
    </location>
</feature>
<dbReference type="InterPro" id="IPR011990">
    <property type="entry name" value="TPR-like_helical_dom_sf"/>
</dbReference>
<evidence type="ECO:0000313" key="7">
    <source>
        <dbReference type="Proteomes" id="UP000464718"/>
    </source>
</evidence>
<dbReference type="Gene3D" id="1.25.40.10">
    <property type="entry name" value="Tetratricopeptide repeat domain"/>
    <property type="match status" value="2"/>
</dbReference>
<feature type="repeat" description="TPR" evidence="3">
    <location>
        <begin position="85"/>
        <end position="118"/>
    </location>
</feature>
<reference evidence="6 7" key="2">
    <citation type="submission" date="2018-12" db="EMBL/GenBank/DDBJ databases">
        <title>Genomic insights into the evolutionary origins and pathogenicity of five Vibrio parahaemolyticus strains isolated from the shrimp with acute hepatopancreatic necrosis disease (AHPND).</title>
        <authorList>
            <person name="Yang Q."/>
            <person name="Dong X."/>
            <person name="Xie G."/>
            <person name="Fu S."/>
            <person name="Zou P."/>
            <person name="Sun J."/>
            <person name="Wang Y."/>
            <person name="Huang J."/>
        </authorList>
    </citation>
    <scope>NUCLEOTIDE SEQUENCE [LARGE SCALE GENOMIC DNA]</scope>
    <source>
        <strain evidence="6 7">20160303005-1</strain>
    </source>
</reference>
<dbReference type="Proteomes" id="UP000856022">
    <property type="component" value="Unassembled WGS sequence"/>
</dbReference>
<dbReference type="Proteomes" id="UP000464718">
    <property type="component" value="Chromosome i"/>
</dbReference>
<dbReference type="EMBL" id="DACQKT010000001">
    <property type="protein sequence ID" value="HAS6675772.1"/>
    <property type="molecule type" value="Genomic_DNA"/>
</dbReference>
<keyword evidence="2 3" id="KW-0802">TPR repeat</keyword>
<name>A0A4S3TAF3_VIBPH</name>
<dbReference type="InterPro" id="IPR013105">
    <property type="entry name" value="TPR_2"/>
</dbReference>
<reference evidence="5" key="1">
    <citation type="journal article" date="2018" name="Genome Biol.">
        <title>SKESA: strategic k-mer extension for scrupulous assemblies.</title>
        <authorList>
            <person name="Souvorov A."/>
            <person name="Agarwala R."/>
            <person name="Lipman D.J."/>
        </authorList>
    </citation>
    <scope>NUCLEOTIDE SEQUENCE</scope>
    <source>
        <strain evidence="5">1930</strain>
    </source>
</reference>
<gene>
    <name evidence="6" type="ORF">EHC69_13645</name>
    <name evidence="5" type="ORF">I7278_02995</name>
</gene>
<dbReference type="PROSITE" id="PS50005">
    <property type="entry name" value="TPR"/>
    <property type="match status" value="4"/>
</dbReference>
<keyword evidence="4" id="KW-0732">Signal</keyword>
<feature type="repeat" description="TPR" evidence="3">
    <location>
        <begin position="180"/>
        <end position="213"/>
    </location>
</feature>
<evidence type="ECO:0000256" key="4">
    <source>
        <dbReference type="SAM" id="SignalP"/>
    </source>
</evidence>
<dbReference type="PANTHER" id="PTHR12558:SF13">
    <property type="entry name" value="CELL DIVISION CYCLE PROTEIN 27 HOMOLOG"/>
    <property type="match status" value="1"/>
</dbReference>
<dbReference type="Pfam" id="PF07719">
    <property type="entry name" value="TPR_2"/>
    <property type="match status" value="1"/>
</dbReference>
<dbReference type="AlphaFoldDB" id="A0A4S3TAF3"/>
<accession>A0A4S3TAF3</accession>
<evidence type="ECO:0000256" key="3">
    <source>
        <dbReference type="PROSITE-ProRule" id="PRU00339"/>
    </source>
</evidence>
<keyword evidence="1" id="KW-0677">Repeat</keyword>
<protein>
    <submittedName>
        <fullName evidence="5">Tetratricopeptide repeat protein</fullName>
    </submittedName>
</protein>
<organism evidence="5">
    <name type="scientific">Vibrio parahaemolyticus</name>
    <dbReference type="NCBI Taxonomy" id="670"/>
    <lineage>
        <taxon>Bacteria</taxon>
        <taxon>Pseudomonadati</taxon>
        <taxon>Pseudomonadota</taxon>
        <taxon>Gammaproteobacteria</taxon>
        <taxon>Vibrionales</taxon>
        <taxon>Vibrionaceae</taxon>
        <taxon>Vibrio</taxon>
    </lineage>
</organism>
<proteinExistence type="predicted"/>
<dbReference type="PROSITE" id="PS51257">
    <property type="entry name" value="PROKAR_LIPOPROTEIN"/>
    <property type="match status" value="1"/>
</dbReference>
<sequence length="338" mass="37810">MLWIKKYVIISLLVLTACATNEQASDFDSSLYSGKPVESLTNDEPPKTEEEAISRGDIALTNKNVDLALYEYIRSLSFPNAVHKDKTLYTVGRIHLARENYELADKAFRASLAENPDNIGSLQELGTLYTKRGEKDVGKSYYIRALNADQIRMKGNPNITNDNITAETVATYRYDDKSPVAAYSGLGVLYDVRGDHGVAQALIRKGLDIDPRNVNALVSLGYSYYMEKEYSKAAHFTQAALSIKPSDERAINNLGLIALAKDQPRQALSIFSRHMTEPEALNNVGYFLILQGKPDEAIPYLQQAIDKNPAYYELANKNLERALAIVRERQDTSKVFLQ</sequence>
<feature type="chain" id="PRO_5042718668" evidence="4">
    <location>
        <begin position="25"/>
        <end position="338"/>
    </location>
</feature>
<feature type="repeat" description="TPR" evidence="3">
    <location>
        <begin position="278"/>
        <end position="311"/>
    </location>
</feature>
<evidence type="ECO:0000256" key="1">
    <source>
        <dbReference type="ARBA" id="ARBA00022737"/>
    </source>
</evidence>
<dbReference type="InterPro" id="IPR019734">
    <property type="entry name" value="TPR_rpt"/>
</dbReference>
<reference evidence="5" key="3">
    <citation type="submission" date="2019-12" db="EMBL/GenBank/DDBJ databases">
        <authorList>
            <consortium name="NCBI Pathogen Detection Project"/>
        </authorList>
    </citation>
    <scope>NUCLEOTIDE SEQUENCE</scope>
    <source>
        <strain evidence="5">1930</strain>
    </source>
</reference>
<evidence type="ECO:0000256" key="2">
    <source>
        <dbReference type="ARBA" id="ARBA00022803"/>
    </source>
</evidence>
<evidence type="ECO:0000313" key="6">
    <source>
        <dbReference type="EMBL" id="QHH10334.1"/>
    </source>
</evidence>
<dbReference type="Pfam" id="PF13432">
    <property type="entry name" value="TPR_16"/>
    <property type="match status" value="1"/>
</dbReference>
<evidence type="ECO:0000313" key="5">
    <source>
        <dbReference type="EMBL" id="HAS6675772.1"/>
    </source>
</evidence>
<dbReference type="EMBL" id="CP034298">
    <property type="protein sequence ID" value="QHH10334.1"/>
    <property type="molecule type" value="Genomic_DNA"/>
</dbReference>
<feature type="signal peptide" evidence="4">
    <location>
        <begin position="1"/>
        <end position="24"/>
    </location>
</feature>
<dbReference type="SMART" id="SM00028">
    <property type="entry name" value="TPR"/>
    <property type="match status" value="5"/>
</dbReference>
<dbReference type="SUPFAM" id="SSF48452">
    <property type="entry name" value="TPR-like"/>
    <property type="match status" value="1"/>
</dbReference>